<dbReference type="Pfam" id="PF13419">
    <property type="entry name" value="HAD_2"/>
    <property type="match status" value="1"/>
</dbReference>
<dbReference type="InterPro" id="IPR041492">
    <property type="entry name" value="HAD_2"/>
</dbReference>
<dbReference type="FunFam" id="3.40.50.1000:FF:000022">
    <property type="entry name" value="Phosphoglycolate phosphatase"/>
    <property type="match status" value="1"/>
</dbReference>
<organism evidence="1 2">
    <name type="scientific">Candidatus Merdivicinus excrementipullorum</name>
    <dbReference type="NCBI Taxonomy" id="2840867"/>
    <lineage>
        <taxon>Bacteria</taxon>
        <taxon>Bacillati</taxon>
        <taxon>Bacillota</taxon>
        <taxon>Clostridia</taxon>
        <taxon>Eubacteriales</taxon>
        <taxon>Oscillospiraceae</taxon>
        <taxon>Oscillospiraceae incertae sedis</taxon>
        <taxon>Candidatus Merdivicinus</taxon>
    </lineage>
</organism>
<dbReference type="SFLD" id="SFLDG01129">
    <property type="entry name" value="C1.5:_HAD__Beta-PGM__Phosphata"/>
    <property type="match status" value="1"/>
</dbReference>
<dbReference type="InterPro" id="IPR050155">
    <property type="entry name" value="HAD-like_hydrolase_sf"/>
</dbReference>
<dbReference type="Gene3D" id="3.40.50.1000">
    <property type="entry name" value="HAD superfamily/HAD-like"/>
    <property type="match status" value="1"/>
</dbReference>
<gene>
    <name evidence="1" type="ORF">IAB51_06275</name>
</gene>
<comment type="caution">
    <text evidence="1">The sequence shown here is derived from an EMBL/GenBank/DDBJ whole genome shotgun (WGS) entry which is preliminary data.</text>
</comment>
<evidence type="ECO:0000313" key="2">
    <source>
        <dbReference type="Proteomes" id="UP000824002"/>
    </source>
</evidence>
<name>A0A9D1FM90_9FIRM</name>
<dbReference type="Gene3D" id="1.10.150.240">
    <property type="entry name" value="Putative phosphatase, domain 2"/>
    <property type="match status" value="1"/>
</dbReference>
<dbReference type="PANTHER" id="PTHR43434:SF20">
    <property type="entry name" value="5'-NUCLEOTIDASE"/>
    <property type="match status" value="1"/>
</dbReference>
<keyword evidence="1" id="KW-0378">Hydrolase</keyword>
<dbReference type="SUPFAM" id="SSF56784">
    <property type="entry name" value="HAD-like"/>
    <property type="match status" value="1"/>
</dbReference>
<dbReference type="GO" id="GO:0004713">
    <property type="term" value="F:protein tyrosine kinase activity"/>
    <property type="evidence" value="ECO:0007669"/>
    <property type="project" value="TreeGrafter"/>
</dbReference>
<dbReference type="SFLD" id="SFLDS00003">
    <property type="entry name" value="Haloacid_Dehalogenase"/>
    <property type="match status" value="1"/>
</dbReference>
<evidence type="ECO:0000313" key="1">
    <source>
        <dbReference type="EMBL" id="HIS76406.1"/>
    </source>
</evidence>
<dbReference type="GO" id="GO:0005829">
    <property type="term" value="C:cytosol"/>
    <property type="evidence" value="ECO:0007669"/>
    <property type="project" value="TreeGrafter"/>
</dbReference>
<reference evidence="1" key="2">
    <citation type="journal article" date="2021" name="PeerJ">
        <title>Extensive microbial diversity within the chicken gut microbiome revealed by metagenomics and culture.</title>
        <authorList>
            <person name="Gilroy R."/>
            <person name="Ravi A."/>
            <person name="Getino M."/>
            <person name="Pursley I."/>
            <person name="Horton D.L."/>
            <person name="Alikhan N.F."/>
            <person name="Baker D."/>
            <person name="Gharbi K."/>
            <person name="Hall N."/>
            <person name="Watson M."/>
            <person name="Adriaenssens E.M."/>
            <person name="Foster-Nyarko E."/>
            <person name="Jarju S."/>
            <person name="Secka A."/>
            <person name="Antonio M."/>
            <person name="Oren A."/>
            <person name="Chaudhuri R.R."/>
            <person name="La Ragione R."/>
            <person name="Hildebrand F."/>
            <person name="Pallen M.J."/>
        </authorList>
    </citation>
    <scope>NUCLEOTIDE SEQUENCE</scope>
    <source>
        <strain evidence="1">CHK199-13235</strain>
    </source>
</reference>
<dbReference type="InterPro" id="IPR023214">
    <property type="entry name" value="HAD_sf"/>
</dbReference>
<dbReference type="Proteomes" id="UP000824002">
    <property type="component" value="Unassembled WGS sequence"/>
</dbReference>
<dbReference type="InterPro" id="IPR036412">
    <property type="entry name" value="HAD-like_sf"/>
</dbReference>
<dbReference type="InterPro" id="IPR023198">
    <property type="entry name" value="PGP-like_dom2"/>
</dbReference>
<protein>
    <submittedName>
        <fullName evidence="1">HAD hydrolase-like protein</fullName>
    </submittedName>
</protein>
<proteinExistence type="predicted"/>
<dbReference type="AlphaFoldDB" id="A0A9D1FM90"/>
<sequence>MDFSEKAFIIWDLDGTLTDPADGITRSVQAALRHFGLSASREELLDFIGPPLAGSFAGKFGFSPKQCEEAIRHYREYFSKTGMFENRVYPGIPELLRQIQAAGKQNFLASSKPEVFCREILDHFSILEPFSQVAGSDLEGKRAEKHAVLQYLLEQSGIDPAKAVMIGDRKFDVLGAAEFSIPCIGVLWGYGSREELEKAGAAAAVSAPEELSRLLLGK</sequence>
<dbReference type="GO" id="GO:0016787">
    <property type="term" value="F:hydrolase activity"/>
    <property type="evidence" value="ECO:0007669"/>
    <property type="project" value="UniProtKB-KW"/>
</dbReference>
<dbReference type="PANTHER" id="PTHR43434">
    <property type="entry name" value="PHOSPHOGLYCOLATE PHOSPHATASE"/>
    <property type="match status" value="1"/>
</dbReference>
<accession>A0A9D1FM90</accession>
<dbReference type="EMBL" id="DVJP01000040">
    <property type="protein sequence ID" value="HIS76406.1"/>
    <property type="molecule type" value="Genomic_DNA"/>
</dbReference>
<reference evidence="1" key="1">
    <citation type="submission" date="2020-10" db="EMBL/GenBank/DDBJ databases">
        <authorList>
            <person name="Gilroy R."/>
        </authorList>
    </citation>
    <scope>NUCLEOTIDE SEQUENCE</scope>
    <source>
        <strain evidence="1">CHK199-13235</strain>
    </source>
</reference>